<feature type="compositionally biased region" description="Low complexity" evidence="1">
    <location>
        <begin position="307"/>
        <end position="325"/>
    </location>
</feature>
<organism evidence="3 4">
    <name type="scientific">Cystoisospora suis</name>
    <dbReference type="NCBI Taxonomy" id="483139"/>
    <lineage>
        <taxon>Eukaryota</taxon>
        <taxon>Sar</taxon>
        <taxon>Alveolata</taxon>
        <taxon>Apicomplexa</taxon>
        <taxon>Conoidasida</taxon>
        <taxon>Coccidia</taxon>
        <taxon>Eucoccidiorida</taxon>
        <taxon>Eimeriorina</taxon>
        <taxon>Sarcocystidae</taxon>
        <taxon>Cystoisospora</taxon>
    </lineage>
</organism>
<feature type="compositionally biased region" description="Low complexity" evidence="1">
    <location>
        <begin position="245"/>
        <end position="265"/>
    </location>
</feature>
<dbReference type="VEuPathDB" id="ToxoDB:CSUI_008693"/>
<evidence type="ECO:0000259" key="2">
    <source>
        <dbReference type="SMART" id="SM00471"/>
    </source>
</evidence>
<dbReference type="Gene3D" id="1.10.3210.10">
    <property type="entry name" value="Hypothetical protein af1432"/>
    <property type="match status" value="1"/>
</dbReference>
<feature type="domain" description="HD/PDEase" evidence="2">
    <location>
        <begin position="664"/>
        <end position="915"/>
    </location>
</feature>
<feature type="region of interest" description="Disordered" evidence="1">
    <location>
        <begin position="515"/>
        <end position="559"/>
    </location>
</feature>
<evidence type="ECO:0000313" key="4">
    <source>
        <dbReference type="Proteomes" id="UP000221165"/>
    </source>
</evidence>
<name>A0A2C6KLX1_9APIC</name>
<keyword evidence="3" id="KW-0378">Hydrolase</keyword>
<dbReference type="SUPFAM" id="SSF109604">
    <property type="entry name" value="HD-domain/PDEase-like"/>
    <property type="match status" value="1"/>
</dbReference>
<dbReference type="InterPro" id="IPR003607">
    <property type="entry name" value="HD/PDEase_dom"/>
</dbReference>
<dbReference type="EMBL" id="MIGC01004930">
    <property type="protein sequence ID" value="PHJ17485.1"/>
    <property type="molecule type" value="Genomic_DNA"/>
</dbReference>
<dbReference type="GO" id="GO:0008832">
    <property type="term" value="F:dGTPase activity"/>
    <property type="evidence" value="ECO:0007669"/>
    <property type="project" value="TreeGrafter"/>
</dbReference>
<protein>
    <submittedName>
        <fullName evidence="3">Metal-dependent phosphohydrolase hd domain-containing protein</fullName>
    </submittedName>
</protein>
<dbReference type="PANTHER" id="PTHR11373">
    <property type="entry name" value="DEOXYNUCLEOSIDE TRIPHOSPHATE TRIPHOSPHOHYDROLASE"/>
    <property type="match status" value="1"/>
</dbReference>
<feature type="region of interest" description="Disordered" evidence="1">
    <location>
        <begin position="1"/>
        <end position="42"/>
    </location>
</feature>
<dbReference type="PANTHER" id="PTHR11373:SF4">
    <property type="entry name" value="DEOXYNUCLEOSIDE TRIPHOSPHATE TRIPHOSPHOHYDROLASE SAMHD1"/>
    <property type="match status" value="1"/>
</dbReference>
<reference evidence="3 4" key="1">
    <citation type="journal article" date="2017" name="Int. J. Parasitol.">
        <title>The genome of the protozoan parasite Cystoisospora suis and a reverse vaccinology approach to identify vaccine candidates.</title>
        <authorList>
            <person name="Palmieri N."/>
            <person name="Shrestha A."/>
            <person name="Ruttkowski B."/>
            <person name="Beck T."/>
            <person name="Vogl C."/>
            <person name="Tomley F."/>
            <person name="Blake D.P."/>
            <person name="Joachim A."/>
        </authorList>
    </citation>
    <scope>NUCLEOTIDE SEQUENCE [LARGE SCALE GENOMIC DNA]</scope>
    <source>
        <strain evidence="3 4">Wien I</strain>
    </source>
</reference>
<feature type="compositionally biased region" description="Basic and acidic residues" evidence="1">
    <location>
        <begin position="357"/>
        <end position="379"/>
    </location>
</feature>
<dbReference type="RefSeq" id="XP_067919205.1">
    <property type="nucleotide sequence ID" value="XM_068068819.1"/>
</dbReference>
<proteinExistence type="predicted"/>
<evidence type="ECO:0000313" key="3">
    <source>
        <dbReference type="EMBL" id="PHJ17485.1"/>
    </source>
</evidence>
<keyword evidence="4" id="KW-1185">Reference proteome</keyword>
<accession>A0A2C6KLX1</accession>
<feature type="compositionally biased region" description="Polar residues" evidence="1">
    <location>
        <begin position="516"/>
        <end position="531"/>
    </location>
</feature>
<dbReference type="GO" id="GO:0005634">
    <property type="term" value="C:nucleus"/>
    <property type="evidence" value="ECO:0007669"/>
    <property type="project" value="TreeGrafter"/>
</dbReference>
<feature type="region of interest" description="Disordered" evidence="1">
    <location>
        <begin position="238"/>
        <end position="270"/>
    </location>
</feature>
<dbReference type="AlphaFoldDB" id="A0A2C6KLX1"/>
<evidence type="ECO:0000256" key="1">
    <source>
        <dbReference type="SAM" id="MobiDB-lite"/>
    </source>
</evidence>
<feature type="non-terminal residue" evidence="3">
    <location>
        <position position="1199"/>
    </location>
</feature>
<dbReference type="Proteomes" id="UP000221165">
    <property type="component" value="Unassembled WGS sequence"/>
</dbReference>
<dbReference type="InterPro" id="IPR050135">
    <property type="entry name" value="dGTPase-like"/>
</dbReference>
<dbReference type="GeneID" id="94432030"/>
<dbReference type="GO" id="GO:0006203">
    <property type="term" value="P:dGTP catabolic process"/>
    <property type="evidence" value="ECO:0007669"/>
    <property type="project" value="TreeGrafter"/>
</dbReference>
<comment type="caution">
    <text evidence="3">The sequence shown here is derived from an EMBL/GenBank/DDBJ whole genome shotgun (WGS) entry which is preliminary data.</text>
</comment>
<feature type="region of interest" description="Disordered" evidence="1">
    <location>
        <begin position="300"/>
        <end position="406"/>
    </location>
</feature>
<sequence length="1199" mass="130561">MEEQSRPAGRYSSSVMPQRYSSNQGRPTQRFADTARASSRFSEPWNHKVEVGSRAQTTGQQQLETSGCSAVAENCVPSCSARLKCSDSPEASLPALSPTHAAGTAARSGSVAVVDFLTSIGLHNATTIAITLRADAGVCTVEDLLVAVFFGVGMDNAMLAAPGPIAVSSLPSGASASRFRHFLASLDRFKENHSGALHKSTRSASPTIASCVLDSSDASSKGDTSTFNAPSVILSTTTTEVTDVPPSSSLPSSGGASLSGSPPGSQTFVGHAGDVTHATIAVRGAAASAGCHLCDTNSGNGDTQAPASAEQAADSDNSSSAYNASKAEEAKGMVPLHPMETRGGSGPSVIPAGGREGCLKIEGGRTEHDGTLSDPDRVVSRRGTNGGAELVEEASRKQSSVFPRPGKGKEDEQKACVCCRCCLKVGDGFGECLCRYMRSPVLKAVAQKITEEERRVIVLQLVRYARERLTEVEFALLPYNVREATKQLKTRGVSHFSRLASICCTGVDAGGPPESLSFSGRTRCSQQSSENGLPAKCQRDEGRDKPRRASPSSVDPAAERRRLATEWLQEEGGLLPLQAVQVIQAVEQVAEQRARHRIAVALAECSPRQLLGRVDKDIKQVADKIYSSVQFDRWVFDNVIDTPYVQRLRQLKQLGACSMVYPSATHSRFEHSLGVGFLARRFFTKLATKMGFLAGVPSGCSPSCISSPLCLCVSAPSLPLHVTDAHVENSLPWQSKLPQESHRVPGCGTVGCCSACGSWVLGGTASGWQRQIGEVGRLAGCVEIAGLCHDLGHGPFSHSFECGFVNHPDIMRKRSPPQGAARHWSHEEMSLKMVERLTEPLSDVGGERELEEDDLQIIKNMIMGVPPAWMQKGVGGLDPLDSLTRASFDIVANKRNGLDVDRFDYCRRDASILPPSNPLPSISINRLLDYSNVIDSEICFNIKELHTVFNVYYTRFSLFKTVYTHRMVRAMELMLCEAFRLADSTFGWSERINLVDEFLELADERLLYDIRTHPLFTNRSKFVDLDDEERGQLTEAKRLIDLVTRNRRASDIFRFTGEVPLQECDDERVKEIEALATPEHILQFAPTNHFRGSGGVGDGLKLRAEDLVIDWNLNHYGTGSEDPLKVVRFYNPDNEDVSFQASDETRRIYPQCFQERYLRLYCKDNRKLETAKATFQAFCKNFGLTVQCDGTPAIPQTTR</sequence>
<dbReference type="OrthoDB" id="331062at2759"/>
<gene>
    <name evidence="3" type="ORF">CSUI_008693</name>
</gene>
<dbReference type="SMART" id="SM00471">
    <property type="entry name" value="HDc"/>
    <property type="match status" value="1"/>
</dbReference>
<dbReference type="Gene3D" id="3.30.70.2760">
    <property type="match status" value="1"/>
</dbReference>
<feature type="compositionally biased region" description="Polar residues" evidence="1">
    <location>
        <begin position="11"/>
        <end position="27"/>
    </location>
</feature>
<dbReference type="CDD" id="cd00077">
    <property type="entry name" value="HDc"/>
    <property type="match status" value="1"/>
</dbReference>